<feature type="region of interest" description="Disordered" evidence="1">
    <location>
        <begin position="170"/>
        <end position="189"/>
    </location>
</feature>
<organism evidence="3 4">
    <name type="scientific">Prevotella corporis</name>
    <dbReference type="NCBI Taxonomy" id="28128"/>
    <lineage>
        <taxon>Bacteria</taxon>
        <taxon>Pseudomonadati</taxon>
        <taxon>Bacteroidota</taxon>
        <taxon>Bacteroidia</taxon>
        <taxon>Bacteroidales</taxon>
        <taxon>Prevotellaceae</taxon>
        <taxon>Prevotella</taxon>
    </lineage>
</organism>
<evidence type="ECO:0000313" key="4">
    <source>
        <dbReference type="Proteomes" id="UP000070533"/>
    </source>
</evidence>
<dbReference type="RefSeq" id="WP_060940917.1">
    <property type="nucleotide sequence ID" value="NZ_CALGLL010000126.1"/>
</dbReference>
<feature type="signal peptide" evidence="2">
    <location>
        <begin position="1"/>
        <end position="20"/>
    </location>
</feature>
<protein>
    <recommendedName>
        <fullName evidence="5">DUF3868 domain-containing protein</fullName>
    </recommendedName>
</protein>
<comment type="caution">
    <text evidence="3">The sequence shown here is derived from an EMBL/GenBank/DDBJ whole genome shotgun (WGS) entry which is preliminary data.</text>
</comment>
<evidence type="ECO:0008006" key="5">
    <source>
        <dbReference type="Google" id="ProtNLM"/>
    </source>
</evidence>
<name>A0A133Q2R0_9BACT</name>
<keyword evidence="2" id="KW-0732">Signal</keyword>
<accession>A0A133Q2R0</accession>
<proteinExistence type="predicted"/>
<dbReference type="OrthoDB" id="1076934at2"/>
<dbReference type="eggNOG" id="ENOG502ZMZT">
    <property type="taxonomic scope" value="Bacteria"/>
</dbReference>
<dbReference type="STRING" id="28128.HMPREF3226_01788"/>
<dbReference type="Proteomes" id="UP000070533">
    <property type="component" value="Unassembled WGS sequence"/>
</dbReference>
<evidence type="ECO:0000256" key="2">
    <source>
        <dbReference type="SAM" id="SignalP"/>
    </source>
</evidence>
<dbReference type="PATRIC" id="fig|28128.5.peg.1834"/>
<evidence type="ECO:0000256" key="1">
    <source>
        <dbReference type="SAM" id="MobiDB-lite"/>
    </source>
</evidence>
<feature type="chain" id="PRO_5007458420" description="DUF3868 domain-containing protein" evidence="2">
    <location>
        <begin position="21"/>
        <end position="189"/>
    </location>
</feature>
<reference evidence="4" key="1">
    <citation type="submission" date="2016-01" db="EMBL/GenBank/DDBJ databases">
        <authorList>
            <person name="Mitreva M."/>
            <person name="Pepin K.H."/>
            <person name="Mihindukulasuriya K.A."/>
            <person name="Fulton R."/>
            <person name="Fronick C."/>
            <person name="O'Laughlin M."/>
            <person name="Miner T."/>
            <person name="Herter B."/>
            <person name="Rosa B.A."/>
            <person name="Cordes M."/>
            <person name="Tomlinson C."/>
            <person name="Wollam A."/>
            <person name="Palsikar V.B."/>
            <person name="Mardis E.R."/>
            <person name="Wilson R.K."/>
        </authorList>
    </citation>
    <scope>NUCLEOTIDE SEQUENCE [LARGE SCALE GENOMIC DNA]</scope>
    <source>
        <strain evidence="4">MJR7716</strain>
    </source>
</reference>
<feature type="compositionally biased region" description="Basic and acidic residues" evidence="1">
    <location>
        <begin position="173"/>
        <end position="189"/>
    </location>
</feature>
<keyword evidence="4" id="KW-1185">Reference proteome</keyword>
<dbReference type="EMBL" id="LRQG01000146">
    <property type="protein sequence ID" value="KXA37162.1"/>
    <property type="molecule type" value="Genomic_DNA"/>
</dbReference>
<gene>
    <name evidence="3" type="ORF">HMPREF3226_01788</name>
</gene>
<evidence type="ECO:0000313" key="3">
    <source>
        <dbReference type="EMBL" id="KXA37162.1"/>
    </source>
</evidence>
<sequence length="189" mass="22108">MSEKNLLIVLLVLCNFQANAQQVLVCDGATRFPLRDVETLADDKPVGKTDYLGHIVLPENFSTATFRRRGFHNEKLKREEVLRDTVFLFPAEHYLDEVIVTAKQIVDGNALLKRMPKRDILEKAPPHPINEFDLGMMLDRRRRRDKEHVEKLRKIFKKLDGTDVEDPILRAYNETKREQEKEKQRKSAK</sequence>
<dbReference type="AlphaFoldDB" id="A0A133Q2R0"/>